<dbReference type="InterPro" id="IPR036779">
    <property type="entry name" value="LysM_dom_sf"/>
</dbReference>
<dbReference type="InterPro" id="IPR018392">
    <property type="entry name" value="LysM"/>
</dbReference>
<sequence length="461" mass="49611">MGLLTQSLLKPVQDWAKAEFGTPPGAQVAFRFDRFGVTLTEADFMVPGHPELGISPEMAIERFSDLVNRVPIGVEDGDDDVTFSEIDIDTTYFHRLVDAAEPYLPASLPGPAREHRITAVSVLKAEATAVWEKHSVASVTGQGDSVRLSTPAPINWYDLGNSAGWQSRSFPIAGSDQAPAVKTFQWRLAPDDAQIGKAVQLPAAEVRKLPTADVLRRAAQLQRGDPVEPVQFTAVPGAVAKPVLRPLPADLIKVSIADRMLAKRRLLENAPVKAATTSAQTTVAFDACLVRIDRPWLFWPFLTDVTWEAVGLSRGGLSAANAIGSLGWLPTGLLAIRNFTITSNWSAQDVEASATATSFGPFAVAGKIANGVLSGPPGSIQVIGWLLQQLPTLPPNDEVPAAPAPTPAPVPKRQYTVAKGDTLWKIARMMYGDGKRWKKIADANHITDPNKIKVGQRLVIP</sequence>
<feature type="domain" description="LysM" evidence="1">
    <location>
        <begin position="413"/>
        <end position="460"/>
    </location>
</feature>
<dbReference type="PANTHER" id="PTHR34700:SF4">
    <property type="entry name" value="PHAGE-LIKE ELEMENT PBSX PROTEIN XKDP"/>
    <property type="match status" value="1"/>
</dbReference>
<accession>A0A7W7GXT4</accession>
<dbReference type="Pfam" id="PF01476">
    <property type="entry name" value="LysM"/>
    <property type="match status" value="1"/>
</dbReference>
<dbReference type="EMBL" id="JACHNB010000001">
    <property type="protein sequence ID" value="MBB4740291.1"/>
    <property type="molecule type" value="Genomic_DNA"/>
</dbReference>
<organism evidence="2 3">
    <name type="scientific">Actinoplanes octamycinicus</name>
    <dbReference type="NCBI Taxonomy" id="135948"/>
    <lineage>
        <taxon>Bacteria</taxon>
        <taxon>Bacillati</taxon>
        <taxon>Actinomycetota</taxon>
        <taxon>Actinomycetes</taxon>
        <taxon>Micromonosporales</taxon>
        <taxon>Micromonosporaceae</taxon>
        <taxon>Actinoplanes</taxon>
    </lineage>
</organism>
<gene>
    <name evidence="2" type="ORF">BJY16_003750</name>
</gene>
<protein>
    <submittedName>
        <fullName evidence="2">LysM repeat protein</fullName>
    </submittedName>
</protein>
<dbReference type="SUPFAM" id="SSF54106">
    <property type="entry name" value="LysM domain"/>
    <property type="match status" value="1"/>
</dbReference>
<dbReference type="AlphaFoldDB" id="A0A7W7GXT4"/>
<comment type="caution">
    <text evidence="2">The sequence shown here is derived from an EMBL/GenBank/DDBJ whole genome shotgun (WGS) entry which is preliminary data.</text>
</comment>
<proteinExistence type="predicted"/>
<dbReference type="CDD" id="cd00118">
    <property type="entry name" value="LysM"/>
    <property type="match status" value="1"/>
</dbReference>
<dbReference type="PROSITE" id="PS51782">
    <property type="entry name" value="LYSM"/>
    <property type="match status" value="1"/>
</dbReference>
<dbReference type="RefSeq" id="WP_185040741.1">
    <property type="nucleotide sequence ID" value="NZ_BAABFG010000005.1"/>
</dbReference>
<evidence type="ECO:0000313" key="2">
    <source>
        <dbReference type="EMBL" id="MBB4740291.1"/>
    </source>
</evidence>
<dbReference type="InterPro" id="IPR052196">
    <property type="entry name" value="Bact_Kbp"/>
</dbReference>
<dbReference type="PANTHER" id="PTHR34700">
    <property type="entry name" value="POTASSIUM BINDING PROTEIN KBP"/>
    <property type="match status" value="1"/>
</dbReference>
<keyword evidence="3" id="KW-1185">Reference proteome</keyword>
<dbReference type="Proteomes" id="UP000546162">
    <property type="component" value="Unassembled WGS sequence"/>
</dbReference>
<evidence type="ECO:0000313" key="3">
    <source>
        <dbReference type="Proteomes" id="UP000546162"/>
    </source>
</evidence>
<name>A0A7W7GXT4_9ACTN</name>
<reference evidence="2 3" key="1">
    <citation type="submission" date="2020-08" db="EMBL/GenBank/DDBJ databases">
        <title>Sequencing the genomes of 1000 actinobacteria strains.</title>
        <authorList>
            <person name="Klenk H.-P."/>
        </authorList>
    </citation>
    <scope>NUCLEOTIDE SEQUENCE [LARGE SCALE GENOMIC DNA]</scope>
    <source>
        <strain evidence="2 3">DSM 45809</strain>
    </source>
</reference>
<dbReference type="SMART" id="SM00257">
    <property type="entry name" value="LysM"/>
    <property type="match status" value="1"/>
</dbReference>
<evidence type="ECO:0000259" key="1">
    <source>
        <dbReference type="PROSITE" id="PS51782"/>
    </source>
</evidence>
<dbReference type="Gene3D" id="3.10.350.10">
    <property type="entry name" value="LysM domain"/>
    <property type="match status" value="1"/>
</dbReference>